<organism evidence="1 2">
    <name type="scientific">Mucuna pruriens</name>
    <name type="common">Velvet bean</name>
    <name type="synonym">Dolichos pruriens</name>
    <dbReference type="NCBI Taxonomy" id="157652"/>
    <lineage>
        <taxon>Eukaryota</taxon>
        <taxon>Viridiplantae</taxon>
        <taxon>Streptophyta</taxon>
        <taxon>Embryophyta</taxon>
        <taxon>Tracheophyta</taxon>
        <taxon>Spermatophyta</taxon>
        <taxon>Magnoliopsida</taxon>
        <taxon>eudicotyledons</taxon>
        <taxon>Gunneridae</taxon>
        <taxon>Pentapetalae</taxon>
        <taxon>rosids</taxon>
        <taxon>fabids</taxon>
        <taxon>Fabales</taxon>
        <taxon>Fabaceae</taxon>
        <taxon>Papilionoideae</taxon>
        <taxon>50 kb inversion clade</taxon>
        <taxon>NPAAA clade</taxon>
        <taxon>indigoferoid/millettioid clade</taxon>
        <taxon>Phaseoleae</taxon>
        <taxon>Mucuna</taxon>
    </lineage>
</organism>
<dbReference type="AlphaFoldDB" id="A0A371E7H2"/>
<sequence length="178" mass="19851">MSFVSKPMRTLGCIQRRKRNTMTYTFSSGNFMKWKRYSCTTLVGDCSQVSYDLCATKVFPHGTIEVMTENETKSKVNGQQVKHYEEGLLKALLTTNIKSSRVDQGKQKSLSRDEVVPAIPTPSWPSQIRLSSLHLAVQQPNKERPNCVSTSTIHLVASSAAMSLLANLPRHFGRSSQG</sequence>
<gene>
    <name evidence="1" type="ORF">CR513_59762</name>
</gene>
<feature type="non-terminal residue" evidence="1">
    <location>
        <position position="1"/>
    </location>
</feature>
<proteinExistence type="predicted"/>
<protein>
    <submittedName>
        <fullName evidence="1">Uncharacterized protein</fullName>
    </submittedName>
</protein>
<name>A0A371E7H2_MUCPR</name>
<dbReference type="EMBL" id="QJKJ01015781">
    <property type="protein sequence ID" value="RDX61959.1"/>
    <property type="molecule type" value="Genomic_DNA"/>
</dbReference>
<keyword evidence="2" id="KW-1185">Reference proteome</keyword>
<dbReference type="Proteomes" id="UP000257109">
    <property type="component" value="Unassembled WGS sequence"/>
</dbReference>
<evidence type="ECO:0000313" key="1">
    <source>
        <dbReference type="EMBL" id="RDX61959.1"/>
    </source>
</evidence>
<evidence type="ECO:0000313" key="2">
    <source>
        <dbReference type="Proteomes" id="UP000257109"/>
    </source>
</evidence>
<accession>A0A371E7H2</accession>
<comment type="caution">
    <text evidence="1">The sequence shown here is derived from an EMBL/GenBank/DDBJ whole genome shotgun (WGS) entry which is preliminary data.</text>
</comment>
<reference evidence="1" key="1">
    <citation type="submission" date="2018-05" db="EMBL/GenBank/DDBJ databases">
        <title>Draft genome of Mucuna pruriens seed.</title>
        <authorList>
            <person name="Nnadi N.E."/>
            <person name="Vos R."/>
            <person name="Hasami M.H."/>
            <person name="Devisetty U.K."/>
            <person name="Aguiy J.C."/>
        </authorList>
    </citation>
    <scope>NUCLEOTIDE SEQUENCE [LARGE SCALE GENOMIC DNA]</scope>
    <source>
        <strain evidence="1">JCA_2017</strain>
    </source>
</reference>